<dbReference type="AlphaFoldDB" id="A0A4Q9L4Z0"/>
<reference evidence="1 2" key="1">
    <citation type="submission" date="2017-12" db="EMBL/GenBank/DDBJ databases">
        <authorList>
            <person name="Pombert J.-F."/>
            <person name="Haag K.L."/>
            <person name="Ebert D."/>
        </authorList>
    </citation>
    <scope>NUCLEOTIDE SEQUENCE [LARGE SCALE GENOMIC DNA]</scope>
    <source>
        <strain evidence="1">FI-OER-3-3</strain>
    </source>
</reference>
<name>A0A4Q9L4Z0_9MICR</name>
<sequence>MVFGILIYKPKSIYNIQNENVKVNMEYKRVIVLFFCVLNIRCAIKDERIKTFDEIRFEMLQDPFIFYISTYYYDCIRIMVYKKMIDDLFKSFPISEINEVECDLNFFKEHYLTDPIGSDITLYKFFKYFKPKTWEIWSEMFKYRVIYVIFDFFRDYLSEYSVLFNEHPLFRAKTMSFMENSYLKRQDGKGYIKSYGVKELEILIKINTETCDDVTTVLCTDQNTNDISIEDSQVPESNAQSINTPPENSIFKNKTEADSGILPQKQDQTELFSDETTLREISHQNISNPLISSSADVACDKAYKCILLDSLETLFFGVIGFFKKNILHNNHKLLYNFDYTSYKNLNLFETHKNLLKQDTNAKSKSIIFAFFYKKMYGDYQSYLNTMLSHLKEVSSNNFENLTYYFHKMLNSPVYKIGITKDLYYLAIDSKFIPQMNYDEKVLVFDLDDTLFPTTFYLSNTKDFLSSNENSDFDDSDYVSKLDVKETIEELKTIKIIDHFKKRKQLKWYLNNLPYKKICLTNASKPHAEFALKALDISECFEFVLYKGIDMKKECMKPYKYPFKVVEILLGCDPSNIYFYDDISANCVTADQRNWNAFLINENLIETIENSLNSRNKF</sequence>
<dbReference type="InterPro" id="IPR036412">
    <property type="entry name" value="HAD-like_sf"/>
</dbReference>
<gene>
    <name evidence="1" type="ORF">CWI37_0532p0010</name>
</gene>
<evidence type="ECO:0008006" key="3">
    <source>
        <dbReference type="Google" id="ProtNLM"/>
    </source>
</evidence>
<proteinExistence type="predicted"/>
<dbReference type="SUPFAM" id="SSF56784">
    <property type="entry name" value="HAD-like"/>
    <property type="match status" value="1"/>
</dbReference>
<dbReference type="Gene3D" id="3.40.50.1000">
    <property type="entry name" value="HAD superfamily/HAD-like"/>
    <property type="match status" value="1"/>
</dbReference>
<evidence type="ECO:0000313" key="1">
    <source>
        <dbReference type="EMBL" id="TBU02195.1"/>
    </source>
</evidence>
<comment type="caution">
    <text evidence="1">The sequence shown here is derived from an EMBL/GenBank/DDBJ whole genome shotgun (WGS) entry which is preliminary data.</text>
</comment>
<accession>A0A4Q9L4Z0</accession>
<organism evidence="1 2">
    <name type="scientific">Hamiltosporidium tvaerminnensis</name>
    <dbReference type="NCBI Taxonomy" id="1176355"/>
    <lineage>
        <taxon>Eukaryota</taxon>
        <taxon>Fungi</taxon>
        <taxon>Fungi incertae sedis</taxon>
        <taxon>Microsporidia</taxon>
        <taxon>Dubosqiidae</taxon>
        <taxon>Hamiltosporidium</taxon>
    </lineage>
</organism>
<dbReference type="VEuPathDB" id="MicrosporidiaDB:CWI37_0532p0010"/>
<dbReference type="InterPro" id="IPR023214">
    <property type="entry name" value="HAD_sf"/>
</dbReference>
<evidence type="ECO:0000313" key="2">
    <source>
        <dbReference type="Proteomes" id="UP000292362"/>
    </source>
</evidence>
<dbReference type="Proteomes" id="UP000292362">
    <property type="component" value="Unassembled WGS sequence"/>
</dbReference>
<dbReference type="EMBL" id="PITJ01000532">
    <property type="protein sequence ID" value="TBU02195.1"/>
    <property type="molecule type" value="Genomic_DNA"/>
</dbReference>
<protein>
    <recommendedName>
        <fullName evidence="3">Pyrimidine 5'-nucleotidase</fullName>
    </recommendedName>
</protein>